<feature type="domain" description="PPE family C-terminal" evidence="3">
    <location>
        <begin position="282"/>
        <end position="361"/>
    </location>
</feature>
<protein>
    <recommendedName>
        <fullName evidence="6">PPE family protein</fullName>
    </recommendedName>
</protein>
<comment type="similarity">
    <text evidence="1">Belongs to the mycobacterial PPE family.</text>
</comment>
<evidence type="ECO:0000259" key="3">
    <source>
        <dbReference type="Pfam" id="PF12484"/>
    </source>
</evidence>
<keyword evidence="5" id="KW-1185">Reference proteome</keyword>
<dbReference type="InterPro" id="IPR038332">
    <property type="entry name" value="PPE_sf"/>
</dbReference>
<accession>A0A1W9ZZ45</accession>
<organism evidence="4 5">
    <name type="scientific">Mycobacterium angelicum</name>
    <dbReference type="NCBI Taxonomy" id="470074"/>
    <lineage>
        <taxon>Bacteria</taxon>
        <taxon>Bacillati</taxon>
        <taxon>Actinomycetota</taxon>
        <taxon>Actinomycetes</taxon>
        <taxon>Mycobacteriales</taxon>
        <taxon>Mycobacteriaceae</taxon>
        <taxon>Mycobacterium</taxon>
    </lineage>
</organism>
<evidence type="ECO:0000313" key="4">
    <source>
        <dbReference type="EMBL" id="ORA22746.1"/>
    </source>
</evidence>
<evidence type="ECO:0008006" key="6">
    <source>
        <dbReference type="Google" id="ProtNLM"/>
    </source>
</evidence>
<comment type="caution">
    <text evidence="4">The sequence shown here is derived from an EMBL/GenBank/DDBJ whole genome shotgun (WGS) entry which is preliminary data.</text>
</comment>
<dbReference type="AlphaFoldDB" id="A0A1W9ZZ45"/>
<evidence type="ECO:0000259" key="2">
    <source>
        <dbReference type="Pfam" id="PF00823"/>
    </source>
</evidence>
<dbReference type="EMBL" id="MVHE01000009">
    <property type="protein sequence ID" value="ORA22746.1"/>
    <property type="molecule type" value="Genomic_DNA"/>
</dbReference>
<dbReference type="OrthoDB" id="4736745at2"/>
<proteinExistence type="inferred from homology"/>
<dbReference type="Pfam" id="PF00823">
    <property type="entry name" value="PPE"/>
    <property type="match status" value="1"/>
</dbReference>
<dbReference type="SUPFAM" id="SSF140459">
    <property type="entry name" value="PE/PPE dimer-like"/>
    <property type="match status" value="1"/>
</dbReference>
<name>A0A1W9ZZ45_MYCAN</name>
<dbReference type="PANTHER" id="PTHR46766:SF1">
    <property type="entry name" value="GLUTAMINE-RICH PROTEIN 2"/>
    <property type="match status" value="1"/>
</dbReference>
<evidence type="ECO:0000256" key="1">
    <source>
        <dbReference type="ARBA" id="ARBA00010652"/>
    </source>
</evidence>
<dbReference type="Proteomes" id="UP000192284">
    <property type="component" value="Unassembled WGS sequence"/>
</dbReference>
<dbReference type="InterPro" id="IPR000030">
    <property type="entry name" value="PPE_dom"/>
</dbReference>
<dbReference type="Gene3D" id="1.20.1260.20">
    <property type="entry name" value="PPE superfamily"/>
    <property type="match status" value="1"/>
</dbReference>
<dbReference type="InterPro" id="IPR022171">
    <property type="entry name" value="PPE_C"/>
</dbReference>
<dbReference type="PANTHER" id="PTHR46766">
    <property type="entry name" value="GLUTAMINE-RICH PROTEIN 2"/>
    <property type="match status" value="1"/>
</dbReference>
<reference evidence="4 5" key="1">
    <citation type="submission" date="2017-02" db="EMBL/GenBank/DDBJ databases">
        <title>The new phylogeny of genus Mycobacterium.</title>
        <authorList>
            <person name="Tortoli E."/>
            <person name="Trovato A."/>
            <person name="Cirillo D.M."/>
        </authorList>
    </citation>
    <scope>NUCLEOTIDE SEQUENCE [LARGE SCALE GENOMIC DNA]</scope>
    <source>
        <strain evidence="4 5">DSM 45057</strain>
    </source>
</reference>
<sequence length="365" mass="35244">MNFAALPPEVNSGRMYFGPGSASLRAAAAAWEDLSAGLRSVAASYTSVISGLTAGPWLGAASISMAAAAGAHAEWISATASQAAQAHAQAGAAAAAYETAFAAMVPPAAIAANRAQLMTLIATNFIGQNSPAIAATDALYAEMWAQDAAAMCGYASASAAATTLTPFTAPPPIIRGTGPVAHSAAAVAAGQRGIAALPHTLRGLASSLPEHPVYDLMNFVSDFATIMALPTSITSACVGTINSLVSLAGGAAAAGAEAAESVAGAGLGAIGLAGLSAPAAVSAGVGHAVTVGAMSVPPGWAAAVAPTVPATALTAAQAGAGPAVMAGQPGVPGVPMPATWARTGGSTAPRYGLRFTVMSRPFAAG</sequence>
<gene>
    <name evidence="4" type="ORF">BST12_08720</name>
</gene>
<dbReference type="Pfam" id="PF12484">
    <property type="entry name" value="PPE-SVP"/>
    <property type="match status" value="1"/>
</dbReference>
<feature type="domain" description="PPE" evidence="2">
    <location>
        <begin position="2"/>
        <end position="165"/>
    </location>
</feature>
<evidence type="ECO:0000313" key="5">
    <source>
        <dbReference type="Proteomes" id="UP000192284"/>
    </source>
</evidence>
<dbReference type="GO" id="GO:0052572">
    <property type="term" value="P:response to host immune response"/>
    <property type="evidence" value="ECO:0007669"/>
    <property type="project" value="TreeGrafter"/>
</dbReference>
<dbReference type="FunFam" id="1.20.1260.20:FF:000001">
    <property type="entry name" value="PPE family protein PPE41"/>
    <property type="match status" value="1"/>
</dbReference>